<comment type="caution">
    <text evidence="1">The sequence shown here is derived from an EMBL/GenBank/DDBJ whole genome shotgun (WGS) entry which is preliminary data.</text>
</comment>
<protein>
    <submittedName>
        <fullName evidence="1">Uncharacterized protein</fullName>
    </submittedName>
</protein>
<dbReference type="AlphaFoldDB" id="A0A6G1BJB6"/>
<name>A0A6G1BJB6_9ORYZ</name>
<proteinExistence type="predicted"/>
<dbReference type="EMBL" id="SPHZ02000012">
    <property type="protein sequence ID" value="KAF0888089.1"/>
    <property type="molecule type" value="Genomic_DNA"/>
</dbReference>
<dbReference type="Proteomes" id="UP000479710">
    <property type="component" value="Unassembled WGS sequence"/>
</dbReference>
<evidence type="ECO:0000313" key="2">
    <source>
        <dbReference type="Proteomes" id="UP000479710"/>
    </source>
</evidence>
<sequence length="81" mass="8887">MGLQAVRANRHHVGSASVFEYDLHDLASDTILFAENQLEKSTQVTIVPRSMVQVTGTSNAGHRLPKTWDDWGIPLQDASLG</sequence>
<evidence type="ECO:0000313" key="1">
    <source>
        <dbReference type="EMBL" id="KAF0888089.1"/>
    </source>
</evidence>
<organism evidence="1 2">
    <name type="scientific">Oryza meyeriana var. granulata</name>
    <dbReference type="NCBI Taxonomy" id="110450"/>
    <lineage>
        <taxon>Eukaryota</taxon>
        <taxon>Viridiplantae</taxon>
        <taxon>Streptophyta</taxon>
        <taxon>Embryophyta</taxon>
        <taxon>Tracheophyta</taxon>
        <taxon>Spermatophyta</taxon>
        <taxon>Magnoliopsida</taxon>
        <taxon>Liliopsida</taxon>
        <taxon>Poales</taxon>
        <taxon>Poaceae</taxon>
        <taxon>BOP clade</taxon>
        <taxon>Oryzoideae</taxon>
        <taxon>Oryzeae</taxon>
        <taxon>Oryzinae</taxon>
        <taxon>Oryza</taxon>
        <taxon>Oryza meyeriana</taxon>
    </lineage>
</organism>
<accession>A0A6G1BJB6</accession>
<gene>
    <name evidence="1" type="ORF">E2562_010798</name>
</gene>
<reference evidence="1 2" key="1">
    <citation type="submission" date="2019-11" db="EMBL/GenBank/DDBJ databases">
        <title>Whole genome sequence of Oryza granulata.</title>
        <authorList>
            <person name="Li W."/>
        </authorList>
    </citation>
    <scope>NUCLEOTIDE SEQUENCE [LARGE SCALE GENOMIC DNA]</scope>
    <source>
        <strain evidence="2">cv. Menghai</strain>
        <tissue evidence="1">Leaf</tissue>
    </source>
</reference>
<keyword evidence="2" id="KW-1185">Reference proteome</keyword>